<dbReference type="Pfam" id="PF03083">
    <property type="entry name" value="MtN3_slv"/>
    <property type="match status" value="1"/>
</dbReference>
<protein>
    <submittedName>
        <fullName evidence="2">Uncharacterized protein</fullName>
    </submittedName>
</protein>
<organism evidence="2 3">
    <name type="scientific">Bdellovibrio bacteriovorus</name>
    <dbReference type="NCBI Taxonomy" id="959"/>
    <lineage>
        <taxon>Bacteria</taxon>
        <taxon>Pseudomonadati</taxon>
        <taxon>Bdellovibrionota</taxon>
        <taxon>Bdellovibrionia</taxon>
        <taxon>Bdellovibrionales</taxon>
        <taxon>Pseudobdellovibrionaceae</taxon>
        <taxon>Bdellovibrio</taxon>
    </lineage>
</organism>
<proteinExistence type="predicted"/>
<evidence type="ECO:0000313" key="2">
    <source>
        <dbReference type="EMBL" id="KYG64661.1"/>
    </source>
</evidence>
<dbReference type="InterPro" id="IPR004316">
    <property type="entry name" value="SWEET_rpt"/>
</dbReference>
<dbReference type="OrthoDB" id="5966732at2"/>
<feature type="transmembrane region" description="Helical" evidence="1">
    <location>
        <begin position="61"/>
        <end position="81"/>
    </location>
</feature>
<reference evidence="2 3" key="1">
    <citation type="submission" date="2016-03" db="EMBL/GenBank/DDBJ databases">
        <authorList>
            <person name="Ploux O."/>
        </authorList>
    </citation>
    <scope>NUCLEOTIDE SEQUENCE [LARGE SCALE GENOMIC DNA]</scope>
    <source>
        <strain evidence="2 3">R0</strain>
    </source>
</reference>
<keyword evidence="1" id="KW-1133">Transmembrane helix</keyword>
<dbReference type="AlphaFoldDB" id="A0A150WKY8"/>
<evidence type="ECO:0000313" key="3">
    <source>
        <dbReference type="Proteomes" id="UP000075320"/>
    </source>
</evidence>
<keyword evidence="1" id="KW-0472">Membrane</keyword>
<comment type="caution">
    <text evidence="2">The sequence shown here is derived from an EMBL/GenBank/DDBJ whole genome shotgun (WGS) entry which is preliminary data.</text>
</comment>
<sequence length="87" mass="9984">MGFNDILGWLASLILVFTMISQIKKQIHHRSADDVSYALYVGQLLSGLGLVLYSYNLKNYVFIFLNVVMMGVNFTGLYFTYKFKKNS</sequence>
<feature type="transmembrane region" description="Helical" evidence="1">
    <location>
        <begin position="6"/>
        <end position="23"/>
    </location>
</feature>
<accession>A0A150WKY8</accession>
<dbReference type="EMBL" id="LUKE01000002">
    <property type="protein sequence ID" value="KYG64661.1"/>
    <property type="molecule type" value="Genomic_DNA"/>
</dbReference>
<evidence type="ECO:0000256" key="1">
    <source>
        <dbReference type="SAM" id="Phobius"/>
    </source>
</evidence>
<dbReference type="Gene3D" id="1.20.1280.290">
    <property type="match status" value="1"/>
</dbReference>
<feature type="transmembrane region" description="Helical" evidence="1">
    <location>
        <begin position="35"/>
        <end position="55"/>
    </location>
</feature>
<dbReference type="Proteomes" id="UP000075320">
    <property type="component" value="Unassembled WGS sequence"/>
</dbReference>
<keyword evidence="3" id="KW-1185">Reference proteome</keyword>
<dbReference type="GO" id="GO:0016020">
    <property type="term" value="C:membrane"/>
    <property type="evidence" value="ECO:0007669"/>
    <property type="project" value="InterPro"/>
</dbReference>
<dbReference type="RefSeq" id="WP_061835172.1">
    <property type="nucleotide sequence ID" value="NZ_LUKE01000002.1"/>
</dbReference>
<keyword evidence="1" id="KW-0812">Transmembrane</keyword>
<gene>
    <name evidence="2" type="ORF">AZI86_10625</name>
</gene>
<name>A0A150WKY8_BDEBC</name>